<keyword evidence="3 6" id="KW-1133">Transmembrane helix</keyword>
<comment type="subcellular location">
    <subcellularLocation>
        <location evidence="1">Membrane</location>
        <topology evidence="1">Multi-pass membrane protein</topology>
    </subcellularLocation>
</comment>
<feature type="compositionally biased region" description="Low complexity" evidence="5">
    <location>
        <begin position="67"/>
        <end position="86"/>
    </location>
</feature>
<feature type="signal peptide" evidence="7">
    <location>
        <begin position="1"/>
        <end position="20"/>
    </location>
</feature>
<dbReference type="InterPro" id="IPR008952">
    <property type="entry name" value="Tetraspanin_EC2_sf"/>
</dbReference>
<evidence type="ECO:0000256" key="5">
    <source>
        <dbReference type="SAM" id="MobiDB-lite"/>
    </source>
</evidence>
<protein>
    <submittedName>
        <fullName evidence="9">Tetraspanin</fullName>
    </submittedName>
</protein>
<accession>A0A1I8GBE6</accession>
<feature type="transmembrane region" description="Helical" evidence="6">
    <location>
        <begin position="402"/>
        <end position="424"/>
    </location>
</feature>
<feature type="region of interest" description="Disordered" evidence="5">
    <location>
        <begin position="371"/>
        <end position="397"/>
    </location>
</feature>
<proteinExistence type="predicted"/>
<evidence type="ECO:0000256" key="3">
    <source>
        <dbReference type="ARBA" id="ARBA00022989"/>
    </source>
</evidence>
<evidence type="ECO:0000256" key="1">
    <source>
        <dbReference type="ARBA" id="ARBA00004141"/>
    </source>
</evidence>
<dbReference type="PANTHER" id="PTHR19282">
    <property type="entry name" value="TETRASPANIN"/>
    <property type="match status" value="1"/>
</dbReference>
<evidence type="ECO:0000256" key="4">
    <source>
        <dbReference type="ARBA" id="ARBA00023136"/>
    </source>
</evidence>
<dbReference type="Pfam" id="PF00335">
    <property type="entry name" value="Tetraspanin"/>
    <property type="match status" value="1"/>
</dbReference>
<dbReference type="Proteomes" id="UP000095280">
    <property type="component" value="Unplaced"/>
</dbReference>
<reference evidence="9" key="1">
    <citation type="submission" date="2016-11" db="UniProtKB">
        <authorList>
            <consortium name="WormBaseParasite"/>
        </authorList>
    </citation>
    <scope>IDENTIFICATION</scope>
</reference>
<feature type="transmembrane region" description="Helical" evidence="6">
    <location>
        <begin position="506"/>
        <end position="531"/>
    </location>
</feature>
<feature type="transmembrane region" description="Helical" evidence="6">
    <location>
        <begin position="472"/>
        <end position="494"/>
    </location>
</feature>
<evidence type="ECO:0000313" key="8">
    <source>
        <dbReference type="Proteomes" id="UP000095280"/>
    </source>
</evidence>
<sequence>MLTCCTLCSTFCCATLSCSADTASVATAAILLSVTEAAAAAAVDDGDTEDEPRPGAAELPERRAADLSRCASARSRSSSPARRSRSARISSSWPRLAAELPTLGQAGHLLGQVLLQPLVALLQQPVNCGRQPAAVLLVQSLPLLAARQLRARLVQLFAQLVGPFGQLGPLGAAVGVQVALVQQVAQLVLGQAEAAVPHGQLLFKPIAALLSGAGLALGAERGDAGLLVSPAGFAFGQRPFVPSNQGFQVFQQETRVAPLCFQIGDVLVSLLQLLPSCLSSSADATGVIGRPRAARTCRRCDRDREDFNDGNKDLADIFSSFKYILHLSSARRCDRPSCSCASRSASVSLSRSSNMLIISCSTLPAADSSSWEKSRSPLPPPPPSPLPPSPPPVGPTMPSSTMVGITSHMAFRLFLFLTLFIYQFCCKNRPLYAKMIMFLVAMFAFCLGGSLVAIGVYIQLDRGFISEIIGSVVALAAAYLCIVAGFLIAFVGLLGAYGAHKLNKACLIAFLVIMLVLTLVTFVGSLLAVIFRATVIQTAKDTMSYSLTIHYGKTRLITESWDAIQTHLRCCAVDSNGWQLYIGSQWDLMVNADARNLGSRIPQWSPLYKFVPESCCLSLIDPRTLWPSGKVRNKEQCQYFPYGPPNKLSGAFNDAVNYKGCFQAGAEVMGFYSNFLGYIGFSLFIIMIIGIISSLALIVTINKDMKMVRKQAGKDYRMPGGGGY</sequence>
<name>A0A1I8GBE6_9PLAT</name>
<dbReference type="PRINTS" id="PR00259">
    <property type="entry name" value="TMFOUR"/>
</dbReference>
<evidence type="ECO:0000256" key="6">
    <source>
        <dbReference type="SAM" id="Phobius"/>
    </source>
</evidence>
<evidence type="ECO:0000256" key="2">
    <source>
        <dbReference type="ARBA" id="ARBA00022692"/>
    </source>
</evidence>
<dbReference type="WBParaSite" id="maker-uti_cns_0001453-snap-gene-0.2-mRNA-1">
    <property type="protein sequence ID" value="maker-uti_cns_0001453-snap-gene-0.2-mRNA-1"/>
    <property type="gene ID" value="maker-uti_cns_0001453-snap-gene-0.2"/>
</dbReference>
<keyword evidence="4 6" id="KW-0472">Membrane</keyword>
<feature type="region of interest" description="Disordered" evidence="5">
    <location>
        <begin position="42"/>
        <end position="86"/>
    </location>
</feature>
<feature type="compositionally biased region" description="Pro residues" evidence="5">
    <location>
        <begin position="377"/>
        <end position="395"/>
    </location>
</feature>
<keyword evidence="2 6" id="KW-0812">Transmembrane</keyword>
<feature type="chain" id="PRO_5009319264" evidence="7">
    <location>
        <begin position="21"/>
        <end position="724"/>
    </location>
</feature>
<dbReference type="InterPro" id="IPR018499">
    <property type="entry name" value="Tetraspanin/Peripherin"/>
</dbReference>
<organism evidence="8 9">
    <name type="scientific">Macrostomum lignano</name>
    <dbReference type="NCBI Taxonomy" id="282301"/>
    <lineage>
        <taxon>Eukaryota</taxon>
        <taxon>Metazoa</taxon>
        <taxon>Spiralia</taxon>
        <taxon>Lophotrochozoa</taxon>
        <taxon>Platyhelminthes</taxon>
        <taxon>Rhabditophora</taxon>
        <taxon>Macrostomorpha</taxon>
        <taxon>Macrostomida</taxon>
        <taxon>Macrostomidae</taxon>
        <taxon>Macrostomum</taxon>
    </lineage>
</organism>
<keyword evidence="8" id="KW-1185">Reference proteome</keyword>
<evidence type="ECO:0000313" key="9">
    <source>
        <dbReference type="WBParaSite" id="maker-uti_cns_0001453-snap-gene-0.2-mRNA-1"/>
    </source>
</evidence>
<feature type="transmembrane region" description="Helical" evidence="6">
    <location>
        <begin position="675"/>
        <end position="701"/>
    </location>
</feature>
<dbReference type="GO" id="GO:0005886">
    <property type="term" value="C:plasma membrane"/>
    <property type="evidence" value="ECO:0007669"/>
    <property type="project" value="TreeGrafter"/>
</dbReference>
<evidence type="ECO:0000256" key="7">
    <source>
        <dbReference type="SAM" id="SignalP"/>
    </source>
</evidence>
<dbReference type="AlphaFoldDB" id="A0A1I8GBE6"/>
<feature type="transmembrane region" description="Helical" evidence="6">
    <location>
        <begin position="436"/>
        <end position="460"/>
    </location>
</feature>
<dbReference type="Gene3D" id="1.10.1450.10">
    <property type="entry name" value="Tetraspanin"/>
    <property type="match status" value="1"/>
</dbReference>
<keyword evidence="7" id="KW-0732">Signal</keyword>
<dbReference type="PANTHER" id="PTHR19282:SF527">
    <property type="entry name" value="TETRASPANIN"/>
    <property type="match status" value="1"/>
</dbReference>